<dbReference type="KEGG" id="vg:55814469"/>
<evidence type="ECO:0000313" key="2">
    <source>
        <dbReference type="Proteomes" id="UP000427282"/>
    </source>
</evidence>
<dbReference type="GeneID" id="55814469"/>
<protein>
    <submittedName>
        <fullName evidence="1">Minor capsid protein</fullName>
    </submittedName>
</protein>
<organism evidence="1 2">
    <name type="scientific">Arthrobacter phage Mufasa8</name>
    <dbReference type="NCBI Taxonomy" id="2656526"/>
    <lineage>
        <taxon>Viruses</taxon>
        <taxon>Duplodnaviria</taxon>
        <taxon>Heunggongvirae</taxon>
        <taxon>Uroviricota</taxon>
        <taxon>Caudoviricetes</taxon>
        <taxon>Mufasoctovirus</taxon>
        <taxon>Mufasoctovirus mufasa8</taxon>
    </lineage>
</organism>
<accession>A0A649VN12</accession>
<proteinExistence type="predicted"/>
<name>A0A649VN12_9CAUD</name>
<sequence length="157" mass="16857">MAVGHGSGVGLSVDWLGIKEFQHAVEKATRKIDAETRLTVATLSSMLIKDAMANFEGAHKKNEPHVGGSKPNIVTGTLRRSIRHDGINRVGFGIYTTTVGPSTEYGRRVEMGFKGTDSMGRTFAQPAYPYFGPAVRNTRVAAAALAAKSFSPTNIFT</sequence>
<dbReference type="RefSeq" id="YP_009885095.1">
    <property type="nucleotide sequence ID" value="NC_049478.1"/>
</dbReference>
<dbReference type="Proteomes" id="UP000427282">
    <property type="component" value="Segment"/>
</dbReference>
<reference evidence="1 2" key="1">
    <citation type="submission" date="2019-10" db="EMBL/GenBank/DDBJ databases">
        <authorList>
            <person name="Garlena R.A."/>
            <person name="Russell D.A."/>
            <person name="Pope W.H."/>
            <person name="Jacobs-Sera D."/>
            <person name="Hatfull G.F."/>
        </authorList>
    </citation>
    <scope>NUCLEOTIDE SEQUENCE [LARGE SCALE GENOMIC DNA]</scope>
</reference>
<gene>
    <name evidence="1" type="primary">15</name>
    <name evidence="1" type="ORF">SEA_MUFASA8_15</name>
</gene>
<evidence type="ECO:0000313" key="1">
    <source>
        <dbReference type="EMBL" id="QGJ93465.1"/>
    </source>
</evidence>
<keyword evidence="2" id="KW-1185">Reference proteome</keyword>
<dbReference type="EMBL" id="MN586027">
    <property type="protein sequence ID" value="QGJ93465.1"/>
    <property type="molecule type" value="Genomic_DNA"/>
</dbReference>